<feature type="compositionally biased region" description="Basic residues" evidence="1">
    <location>
        <begin position="981"/>
        <end position="990"/>
    </location>
</feature>
<feature type="region of interest" description="Disordered" evidence="1">
    <location>
        <begin position="1"/>
        <end position="22"/>
    </location>
</feature>
<proteinExistence type="predicted"/>
<feature type="region of interest" description="Disordered" evidence="1">
    <location>
        <begin position="884"/>
        <end position="1003"/>
    </location>
</feature>
<feature type="compositionally biased region" description="Low complexity" evidence="1">
    <location>
        <begin position="955"/>
        <end position="966"/>
    </location>
</feature>
<dbReference type="GeneID" id="101846425"/>
<dbReference type="Proteomes" id="UP000694888">
    <property type="component" value="Unplaced"/>
</dbReference>
<protein>
    <submittedName>
        <fullName evidence="3">Uncharacterized protein LOC101846425</fullName>
    </submittedName>
</protein>
<dbReference type="PANTHER" id="PTHR35385">
    <property type="entry name" value="PROTEIN B, PUTATIVE-RELATED-RELATED"/>
    <property type="match status" value="1"/>
</dbReference>
<name>A0ABM0JPE5_APLCA</name>
<organism evidence="2 3">
    <name type="scientific">Aplysia californica</name>
    <name type="common">California sea hare</name>
    <dbReference type="NCBI Taxonomy" id="6500"/>
    <lineage>
        <taxon>Eukaryota</taxon>
        <taxon>Metazoa</taxon>
        <taxon>Spiralia</taxon>
        <taxon>Lophotrochozoa</taxon>
        <taxon>Mollusca</taxon>
        <taxon>Gastropoda</taxon>
        <taxon>Heterobranchia</taxon>
        <taxon>Euthyneura</taxon>
        <taxon>Tectipleura</taxon>
        <taxon>Aplysiida</taxon>
        <taxon>Aplysioidea</taxon>
        <taxon>Aplysiidae</taxon>
        <taxon>Aplysia</taxon>
    </lineage>
</organism>
<dbReference type="RefSeq" id="XP_005098437.1">
    <property type="nucleotide sequence ID" value="XM_005098380.3"/>
</dbReference>
<feature type="compositionally biased region" description="Basic and acidic residues" evidence="1">
    <location>
        <begin position="1"/>
        <end position="10"/>
    </location>
</feature>
<evidence type="ECO:0000313" key="2">
    <source>
        <dbReference type="Proteomes" id="UP000694888"/>
    </source>
</evidence>
<feature type="region of interest" description="Disordered" evidence="1">
    <location>
        <begin position="1010"/>
        <end position="1029"/>
    </location>
</feature>
<gene>
    <name evidence="3" type="primary">LOC101846425</name>
</gene>
<reference evidence="3" key="1">
    <citation type="submission" date="2025-08" db="UniProtKB">
        <authorList>
            <consortium name="RefSeq"/>
        </authorList>
    </citation>
    <scope>IDENTIFICATION</scope>
</reference>
<evidence type="ECO:0000256" key="1">
    <source>
        <dbReference type="SAM" id="MobiDB-lite"/>
    </source>
</evidence>
<sequence length="1029" mass="113600">MEESEKESPKKPPKVVRNPDEWRPFGTSTAKCNCGKYNLKDLPQLERLLPEEYDYKLCDYEELGSSEKFIVTLRMNLATKEEALTWKRSFEEKSLTTHSVVQVYSKVSLKRVFKGMYKCKFNQPWREKRPRKRNPQFEVTDCPSALNIVIKNFAKSGRIRASDPHLPGYATLIRIRFAHNHDIAAPRSLQKRPLCPDIEKRFEEMFRQGIKPKDALDKHKRDLQGQLGMDHYLSVAVDGFYVPDKNKVYRMYTKVMGKTSAKTTTKRVSKHNPDADMIAFDYCATSGKSVVVMDPEEEDGEDVGGVEDEAEEESVSQDHPPAGIGGSNSLEVVTPSSQAVVAPVCGTVAAAAPVMMSADRRHDVGEMQVFDALLPDASHSMAPQGPTVVTEDPNISQTLGMVYENGPVQNTTVLPGGQILQNMTAPVLTLQNMGTHSFEYHTQAAPQVRTSHQMVPTSNFGQLTHLQAPNMTGGNIPIHSGTSSCAVQQGAAIQSLNHQNFSSHHYNIVANISYQPTAAQSILHQNMMNQTPIIQNAFQQHPPHPPPPAPPSQPTLPQNLTVQNISQQYQTQAFRPMLEAPEVKPPQTQAWLSHKGASIRCQPPPLIRKGLGSKLNAQKKRYHNLSNLKTVCRKKGKSGKSEFRANSFRKTLLKKTPRVDPVTHSTAFQAVQNMLLLDESKRLNERFSRFCIDLEEKMNSNLKLFVPGVRNLINTWQDLKDDEERAAALKDFGKLEDKVIEEQRRKKLDNMRDKGVQVVILPPAPKPTSSFKNSSLSKAGEAPVLLMPVNEVPPGQKIFVLPASSRVGSSGTNGNGSGVTEDLILVPADVGMSAREKASLLKSLKPQLSKLRLRTKKSVSSAVRKLTVKQKLNSEILKRLRAPPKSVSAVKKQLEEVDRSRSSSLRSSSTRSRKSLRGKNSNEASMSETNGVETSLNSSLSQMTQVTDSDEEDCSPSSSADPSWSSKMEQSMTSPAGGAHGKGKKGHKVTSKNARDKSGIKISVETLIGPKSVRHSVEGSAVESLPSGT</sequence>
<feature type="compositionally biased region" description="Pro residues" evidence="1">
    <location>
        <begin position="542"/>
        <end position="554"/>
    </location>
</feature>
<evidence type="ECO:0000313" key="3">
    <source>
        <dbReference type="RefSeq" id="XP_005098437.1"/>
    </source>
</evidence>
<feature type="region of interest" description="Disordered" evidence="1">
    <location>
        <begin position="537"/>
        <end position="558"/>
    </location>
</feature>
<dbReference type="PANTHER" id="PTHR35385:SF2">
    <property type="entry name" value="PROTEIN B, PUTATIVE-RELATED"/>
    <property type="match status" value="1"/>
</dbReference>
<accession>A0ABM0JPE5</accession>
<feature type="compositionally biased region" description="Polar residues" evidence="1">
    <location>
        <begin position="918"/>
        <end position="947"/>
    </location>
</feature>
<feature type="compositionally biased region" description="Acidic residues" evidence="1">
    <location>
        <begin position="296"/>
        <end position="315"/>
    </location>
</feature>
<feature type="region of interest" description="Disordered" evidence="1">
    <location>
        <begin position="296"/>
        <end position="323"/>
    </location>
</feature>
<keyword evidence="2" id="KW-1185">Reference proteome</keyword>
<feature type="compositionally biased region" description="Basic and acidic residues" evidence="1">
    <location>
        <begin position="892"/>
        <end position="901"/>
    </location>
</feature>